<proteinExistence type="inferred from homology"/>
<comment type="caution">
    <text evidence="4">The sequence shown here is derived from an EMBL/GenBank/DDBJ whole genome shotgun (WGS) entry which is preliminary data.</text>
</comment>
<comment type="pathway">
    <text evidence="1">Cofactor biosynthesis; pyrroloquinoline quinone biosynthesis.</text>
</comment>
<evidence type="ECO:0000256" key="1">
    <source>
        <dbReference type="ARBA" id="ARBA00004886"/>
    </source>
</evidence>
<dbReference type="Pfam" id="PF08042">
    <property type="entry name" value="PqqA"/>
    <property type="match status" value="1"/>
</dbReference>
<evidence type="ECO:0000313" key="5">
    <source>
        <dbReference type="Proteomes" id="UP001197247"/>
    </source>
</evidence>
<evidence type="ECO:0000313" key="4">
    <source>
        <dbReference type="EMBL" id="MBT0773462.1"/>
    </source>
</evidence>
<gene>
    <name evidence="4" type="primary">pqqA</name>
    <name evidence="4" type="ORF">KIH74_31235</name>
</gene>
<reference evidence="4 5" key="1">
    <citation type="submission" date="2021-05" db="EMBL/GenBank/DDBJ databases">
        <title>Kineosporia and Streptomyces sp. nov. two new marine actinobacteria isolated from Coral.</title>
        <authorList>
            <person name="Buangrab K."/>
            <person name="Sutthacheep M."/>
            <person name="Yeemin T."/>
            <person name="Harunari E."/>
            <person name="Igarashi Y."/>
            <person name="Kanchanasin P."/>
            <person name="Tanasupawat S."/>
            <person name="Phongsopitanun W."/>
        </authorList>
    </citation>
    <scope>NUCLEOTIDE SEQUENCE [LARGE SCALE GENOMIC DNA]</scope>
    <source>
        <strain evidence="4 5">J2-2</strain>
    </source>
</reference>
<name>A0ABS5TRN6_9ACTN</name>
<comment type="similarity">
    <text evidence="2">Belongs to the PqqA family.</text>
</comment>
<dbReference type="Proteomes" id="UP001197247">
    <property type="component" value="Unassembled WGS sequence"/>
</dbReference>
<dbReference type="EMBL" id="JAHBAY010000017">
    <property type="protein sequence ID" value="MBT0773462.1"/>
    <property type="molecule type" value="Genomic_DNA"/>
</dbReference>
<dbReference type="RefSeq" id="WP_214160003.1">
    <property type="nucleotide sequence ID" value="NZ_JAHBAY010000017.1"/>
</dbReference>
<dbReference type="NCBIfam" id="TIGR02107">
    <property type="entry name" value="PQQ_syn_pqqA"/>
    <property type="match status" value="1"/>
</dbReference>
<dbReference type="InterPro" id="IPR011725">
    <property type="entry name" value="PQQ_synth_PqqA"/>
</dbReference>
<keyword evidence="5" id="KW-1185">Reference proteome</keyword>
<protein>
    <recommendedName>
        <fullName evidence="3">Coenzyme PQQ synthesis protein A</fullName>
    </recommendedName>
</protein>
<sequence length="30" mass="3461">MDSQTDWETPEFDEIAVAPEVTMYIAQLDD</sequence>
<evidence type="ECO:0000256" key="2">
    <source>
        <dbReference type="ARBA" id="ARBA00009325"/>
    </source>
</evidence>
<evidence type="ECO:0000256" key="3">
    <source>
        <dbReference type="ARBA" id="ARBA00015086"/>
    </source>
</evidence>
<organism evidence="4 5">
    <name type="scientific">Kineosporia corallincola</name>
    <dbReference type="NCBI Taxonomy" id="2835133"/>
    <lineage>
        <taxon>Bacteria</taxon>
        <taxon>Bacillati</taxon>
        <taxon>Actinomycetota</taxon>
        <taxon>Actinomycetes</taxon>
        <taxon>Kineosporiales</taxon>
        <taxon>Kineosporiaceae</taxon>
        <taxon>Kineosporia</taxon>
    </lineage>
</organism>
<accession>A0ABS5TRN6</accession>